<comment type="subunit">
    <text evidence="4">Part of the 50S ribosomal subunit.</text>
</comment>
<comment type="function">
    <text evidence="4">Binds to the 23S rRNA.</text>
</comment>
<evidence type="ECO:0000313" key="8">
    <source>
        <dbReference type="EMBL" id="OIP56757.1"/>
    </source>
</evidence>
<keyword evidence="4" id="KW-0699">rRNA-binding</keyword>
<dbReference type="NCBIfam" id="TIGR01071">
    <property type="entry name" value="rplO_bact"/>
    <property type="match status" value="1"/>
</dbReference>
<dbReference type="InterPro" id="IPR001196">
    <property type="entry name" value="Ribosomal_uL15_CS"/>
</dbReference>
<dbReference type="GO" id="GO:0022625">
    <property type="term" value="C:cytosolic large ribosomal subunit"/>
    <property type="evidence" value="ECO:0007669"/>
    <property type="project" value="TreeGrafter"/>
</dbReference>
<evidence type="ECO:0000256" key="6">
    <source>
        <dbReference type="SAM" id="MobiDB-lite"/>
    </source>
</evidence>
<dbReference type="STRING" id="1805236.AUK13_00240"/>
<evidence type="ECO:0000256" key="5">
    <source>
        <dbReference type="RuleBase" id="RU003888"/>
    </source>
</evidence>
<evidence type="ECO:0000256" key="3">
    <source>
        <dbReference type="ARBA" id="ARBA00023274"/>
    </source>
</evidence>
<dbReference type="InterPro" id="IPR021131">
    <property type="entry name" value="Ribosomal_uL15/eL18"/>
</dbReference>
<organism evidence="8 9">
    <name type="scientific">Candidatus Kuenenbacteria bacterium CG2_30_39_24</name>
    <dbReference type="NCBI Taxonomy" id="1805236"/>
    <lineage>
        <taxon>Bacteria</taxon>
        <taxon>Candidatus Kueneniibacteriota</taxon>
    </lineage>
</organism>
<gene>
    <name evidence="4" type="primary">rplO</name>
    <name evidence="8" type="ORF">AUK13_00240</name>
</gene>
<comment type="similarity">
    <text evidence="1 4 5">Belongs to the universal ribosomal protein uL15 family.</text>
</comment>
<dbReference type="PANTHER" id="PTHR12934:SF11">
    <property type="entry name" value="LARGE RIBOSOMAL SUBUNIT PROTEIN UL15M"/>
    <property type="match status" value="1"/>
</dbReference>
<dbReference type="InterPro" id="IPR030878">
    <property type="entry name" value="Ribosomal_uL15"/>
</dbReference>
<keyword evidence="3 4" id="KW-0687">Ribonucleoprotein</keyword>
<evidence type="ECO:0000259" key="7">
    <source>
        <dbReference type="Pfam" id="PF00828"/>
    </source>
</evidence>
<dbReference type="Gene3D" id="3.100.10.10">
    <property type="match status" value="1"/>
</dbReference>
<dbReference type="PROSITE" id="PS00475">
    <property type="entry name" value="RIBOSOMAL_L15"/>
    <property type="match status" value="1"/>
</dbReference>
<dbReference type="GO" id="GO:0019843">
    <property type="term" value="F:rRNA binding"/>
    <property type="evidence" value="ECO:0007669"/>
    <property type="project" value="UniProtKB-UniRule"/>
</dbReference>
<comment type="caution">
    <text evidence="8">The sequence shown here is derived from an EMBL/GenBank/DDBJ whole genome shotgun (WGS) entry which is preliminary data.</text>
</comment>
<reference evidence="8 9" key="1">
    <citation type="journal article" date="2016" name="Environ. Microbiol.">
        <title>Genomic resolution of a cold subsurface aquifer community provides metabolic insights for novel microbes adapted to high CO concentrations.</title>
        <authorList>
            <person name="Probst A.J."/>
            <person name="Castelle C.J."/>
            <person name="Singh A."/>
            <person name="Brown C.T."/>
            <person name="Anantharaman K."/>
            <person name="Sharon I."/>
            <person name="Hug L.A."/>
            <person name="Burstein D."/>
            <person name="Emerson J.B."/>
            <person name="Thomas B.C."/>
            <person name="Banfield J.F."/>
        </authorList>
    </citation>
    <scope>NUCLEOTIDE SEQUENCE [LARGE SCALE GENOMIC DNA]</scope>
    <source>
        <strain evidence="8">CG2_30_39_24</strain>
    </source>
</reference>
<dbReference type="AlphaFoldDB" id="A0A1J5F901"/>
<dbReference type="Proteomes" id="UP000183922">
    <property type="component" value="Unassembled WGS sequence"/>
</dbReference>
<proteinExistence type="inferred from homology"/>
<feature type="domain" description="Large ribosomal subunit protein uL15/eL18" evidence="7">
    <location>
        <begin position="76"/>
        <end position="143"/>
    </location>
</feature>
<evidence type="ECO:0000313" key="9">
    <source>
        <dbReference type="Proteomes" id="UP000183922"/>
    </source>
</evidence>
<evidence type="ECO:0000256" key="4">
    <source>
        <dbReference type="HAMAP-Rule" id="MF_01341"/>
    </source>
</evidence>
<evidence type="ECO:0000256" key="2">
    <source>
        <dbReference type="ARBA" id="ARBA00022980"/>
    </source>
</evidence>
<dbReference type="Pfam" id="PF00828">
    <property type="entry name" value="Ribosomal_L27A"/>
    <property type="match status" value="1"/>
</dbReference>
<accession>A0A1J5F901</accession>
<dbReference type="PANTHER" id="PTHR12934">
    <property type="entry name" value="50S RIBOSOMAL PROTEIN L15"/>
    <property type="match status" value="1"/>
</dbReference>
<dbReference type="GO" id="GO:0006412">
    <property type="term" value="P:translation"/>
    <property type="evidence" value="ECO:0007669"/>
    <property type="project" value="UniProtKB-UniRule"/>
</dbReference>
<dbReference type="HAMAP" id="MF_01341">
    <property type="entry name" value="Ribosomal_uL15"/>
    <property type="match status" value="1"/>
</dbReference>
<feature type="compositionally biased region" description="Basic residues" evidence="6">
    <location>
        <begin position="36"/>
        <end position="47"/>
    </location>
</feature>
<sequence length="144" mass="15711">MALNLANLKPSPHSTKKRQRIGRGGKRGSYSGRGLKGQRARSGGKRGLKRLGMRQLMERTHKLKGFKSIHSKPAIVSLDALNKNFKDGDQIDPKIILKKKLVASIRNGVKILSNGKIQVKLTIAHCQLSKTAQAAIEQAGGKII</sequence>
<name>A0A1J5F901_9BACT</name>
<keyword evidence="4" id="KW-0694">RNA-binding</keyword>
<feature type="compositionally biased region" description="Basic residues" evidence="6">
    <location>
        <begin position="14"/>
        <end position="26"/>
    </location>
</feature>
<dbReference type="InterPro" id="IPR036227">
    <property type="entry name" value="Ribosomal_uL15/eL18_sf"/>
</dbReference>
<keyword evidence="2 4" id="KW-0689">Ribosomal protein</keyword>
<dbReference type="EMBL" id="MNYR01000006">
    <property type="protein sequence ID" value="OIP56757.1"/>
    <property type="molecule type" value="Genomic_DNA"/>
</dbReference>
<evidence type="ECO:0000256" key="1">
    <source>
        <dbReference type="ARBA" id="ARBA00007320"/>
    </source>
</evidence>
<feature type="region of interest" description="Disordered" evidence="6">
    <location>
        <begin position="1"/>
        <end position="47"/>
    </location>
</feature>
<dbReference type="InterPro" id="IPR005749">
    <property type="entry name" value="Ribosomal_uL15_bac-type"/>
</dbReference>
<protein>
    <recommendedName>
        <fullName evidence="4">Large ribosomal subunit protein uL15</fullName>
    </recommendedName>
</protein>
<dbReference type="SUPFAM" id="SSF52080">
    <property type="entry name" value="Ribosomal proteins L15p and L18e"/>
    <property type="match status" value="1"/>
</dbReference>
<dbReference type="GO" id="GO:0003735">
    <property type="term" value="F:structural constituent of ribosome"/>
    <property type="evidence" value="ECO:0007669"/>
    <property type="project" value="InterPro"/>
</dbReference>